<organism evidence="1 2">
    <name type="scientific">Amnibacterium kyonggiense</name>
    <dbReference type="NCBI Taxonomy" id="595671"/>
    <lineage>
        <taxon>Bacteria</taxon>
        <taxon>Bacillati</taxon>
        <taxon>Actinomycetota</taxon>
        <taxon>Actinomycetes</taxon>
        <taxon>Micrococcales</taxon>
        <taxon>Microbacteriaceae</taxon>
        <taxon>Amnibacterium</taxon>
    </lineage>
</organism>
<evidence type="ECO:0000313" key="2">
    <source>
        <dbReference type="Proteomes" id="UP000295344"/>
    </source>
</evidence>
<dbReference type="AlphaFoldDB" id="A0A4R7FJ95"/>
<sequence>MSVAVGSIVVGGQRFDFAEHDWDESELEAGPPVFDLLVDLPPQLGIDVQRQGPRCDGAWGVDLELHTHKGAVTPGEARRWAHAVIAAAALAERFEEQRTGAAS</sequence>
<keyword evidence="2" id="KW-1185">Reference proteome</keyword>
<reference evidence="1 2" key="1">
    <citation type="submission" date="2019-03" db="EMBL/GenBank/DDBJ databases">
        <title>Genomic Encyclopedia of Archaeal and Bacterial Type Strains, Phase II (KMG-II): from individual species to whole genera.</title>
        <authorList>
            <person name="Goeker M."/>
        </authorList>
    </citation>
    <scope>NUCLEOTIDE SEQUENCE [LARGE SCALE GENOMIC DNA]</scope>
    <source>
        <strain evidence="1 2">DSM 24782</strain>
    </source>
</reference>
<proteinExistence type="predicted"/>
<dbReference type="EMBL" id="SOAM01000003">
    <property type="protein sequence ID" value="TDS75926.1"/>
    <property type="molecule type" value="Genomic_DNA"/>
</dbReference>
<name>A0A4R7FJ95_9MICO</name>
<protein>
    <submittedName>
        <fullName evidence="1">Uncharacterized protein</fullName>
    </submittedName>
</protein>
<gene>
    <name evidence="1" type="ORF">CLV52_3037</name>
</gene>
<dbReference type="Proteomes" id="UP000295344">
    <property type="component" value="Unassembled WGS sequence"/>
</dbReference>
<comment type="caution">
    <text evidence="1">The sequence shown here is derived from an EMBL/GenBank/DDBJ whole genome shotgun (WGS) entry which is preliminary data.</text>
</comment>
<evidence type="ECO:0000313" key="1">
    <source>
        <dbReference type="EMBL" id="TDS75926.1"/>
    </source>
</evidence>
<accession>A0A4R7FJ95</accession>
<dbReference type="RefSeq" id="WP_133767158.1">
    <property type="nucleotide sequence ID" value="NZ_BAAARP010000001.1"/>
</dbReference>